<organism evidence="4 5">
    <name type="scientific">Strongylocentrotus purpuratus</name>
    <name type="common">Purple sea urchin</name>
    <dbReference type="NCBI Taxonomy" id="7668"/>
    <lineage>
        <taxon>Eukaryota</taxon>
        <taxon>Metazoa</taxon>
        <taxon>Echinodermata</taxon>
        <taxon>Eleutherozoa</taxon>
        <taxon>Echinozoa</taxon>
        <taxon>Echinoidea</taxon>
        <taxon>Euechinoidea</taxon>
        <taxon>Echinacea</taxon>
        <taxon>Camarodonta</taxon>
        <taxon>Echinidea</taxon>
        <taxon>Strongylocentrotidae</taxon>
        <taxon>Strongylocentrotus</taxon>
    </lineage>
</organism>
<dbReference type="InterPro" id="IPR011129">
    <property type="entry name" value="CSD"/>
</dbReference>
<feature type="compositionally biased region" description="Acidic residues" evidence="2">
    <location>
        <begin position="93"/>
        <end position="102"/>
    </location>
</feature>
<reference evidence="5" key="1">
    <citation type="submission" date="2015-02" db="EMBL/GenBank/DDBJ databases">
        <title>Genome sequencing for Strongylocentrotus purpuratus.</title>
        <authorList>
            <person name="Murali S."/>
            <person name="Liu Y."/>
            <person name="Vee V."/>
            <person name="English A."/>
            <person name="Wang M."/>
            <person name="Skinner E."/>
            <person name="Han Y."/>
            <person name="Muzny D.M."/>
            <person name="Worley K.C."/>
            <person name="Gibbs R.A."/>
        </authorList>
    </citation>
    <scope>NUCLEOTIDE SEQUENCE</scope>
</reference>
<evidence type="ECO:0000256" key="1">
    <source>
        <dbReference type="SAM" id="Coils"/>
    </source>
</evidence>
<dbReference type="OrthoDB" id="10161653at2759"/>
<evidence type="ECO:0000313" key="5">
    <source>
        <dbReference type="Proteomes" id="UP000007110"/>
    </source>
</evidence>
<evidence type="ECO:0000313" key="4">
    <source>
        <dbReference type="EnsemblMetazoa" id="XP_030856080"/>
    </source>
</evidence>
<keyword evidence="5" id="KW-1185">Reference proteome</keyword>
<dbReference type="InterPro" id="IPR012340">
    <property type="entry name" value="NA-bd_OB-fold"/>
</dbReference>
<protein>
    <recommendedName>
        <fullName evidence="3">Cold-shock domain-containing protein</fullName>
    </recommendedName>
</protein>
<proteinExistence type="predicted"/>
<feature type="domain" description="Cold-shock" evidence="3">
    <location>
        <begin position="21"/>
        <end position="88"/>
    </location>
</feature>
<feature type="coiled-coil region" evidence="1">
    <location>
        <begin position="493"/>
        <end position="530"/>
    </location>
</feature>
<reference evidence="4" key="2">
    <citation type="submission" date="2021-01" db="UniProtKB">
        <authorList>
            <consortium name="EnsemblMetazoa"/>
        </authorList>
    </citation>
    <scope>IDENTIFICATION</scope>
</reference>
<dbReference type="OMA" id="KMATECA"/>
<dbReference type="KEGG" id="spu:105444399"/>
<dbReference type="AlphaFoldDB" id="A0A7M7PSH6"/>
<dbReference type="EnsemblMetazoa" id="XM_031000220">
    <property type="protein sequence ID" value="XP_030856080"/>
    <property type="gene ID" value="LOC105444399"/>
</dbReference>
<evidence type="ECO:0000256" key="2">
    <source>
        <dbReference type="SAM" id="MobiDB-lite"/>
    </source>
</evidence>
<evidence type="ECO:0000259" key="3">
    <source>
        <dbReference type="SMART" id="SM00357"/>
    </source>
</evidence>
<dbReference type="GO" id="GO:0003676">
    <property type="term" value="F:nucleic acid binding"/>
    <property type="evidence" value="ECO:0007669"/>
    <property type="project" value="InterPro"/>
</dbReference>
<feature type="region of interest" description="Disordered" evidence="2">
    <location>
        <begin position="89"/>
        <end position="273"/>
    </location>
</feature>
<sequence length="608" mass="68344">MSQGRKKSNRDSEKFIESAVSGVVNLYNDTGGFGIITEDITRRDVLFLISAVSKDSLRRGDPIRVGDEVIYDLYRATEGFRAESVQIFSQDVEGSDSDDTNENENSPKRENVTTNVNAKNNKSDTEGKNPNTTHTKSNTGANNSDTNPNLQPDRRSTMYNYSYPKGSNIFSAPMKNTSRESFGSGVRKQQMPTRSSSGDGGGAKLAGDSKERTKGGGTNDDHVKSTKETTADELPNYAKQQRKGTTASKESQSTGSGNMFKADTEKNPSTTLSSFSRARGNAFFRLARGQRFDMVKSISYKSALACYKKAYNWASRDEDLVSAAENAATTCWRLATLKMATECASYQKVIHEYFKDALQYFGKAYPKRNCKGEKWAKHLEKSIQECLHEIRTWIELKDEDDRIDALTEYLGYLPSCGAKVEGYIYIATIYFKKGKEALKFDEYENCQEYLKDCRVPLGEAEKMCDNVDSIIRLDVTALKKNVEYHGGLVKKSIARARDAQARQQRELAEAKEKEIAMDQLKTDKKQLDLLSKLSIGDFVKQVYQLWPPQGTKETQPSLSSSTSSSSLKKLLVRAIRHYHPDKNVHDIKWQLLSSEITKCLNKRHDIIK</sequence>
<keyword evidence="1" id="KW-0175">Coiled coil</keyword>
<dbReference type="InParanoid" id="A0A7M7PSH6"/>
<dbReference type="GeneID" id="105444399"/>
<feature type="compositionally biased region" description="Polar residues" evidence="2">
    <location>
        <begin position="128"/>
        <end position="150"/>
    </location>
</feature>
<feature type="compositionally biased region" description="Basic and acidic residues" evidence="2">
    <location>
        <begin position="207"/>
        <end position="230"/>
    </location>
</feature>
<dbReference type="SUPFAM" id="SSF50249">
    <property type="entry name" value="Nucleic acid-binding proteins"/>
    <property type="match status" value="1"/>
</dbReference>
<name>A0A7M7PSH6_STRPU</name>
<accession>A0A7M7PSH6</accession>
<feature type="compositionally biased region" description="Polar residues" evidence="2">
    <location>
        <begin position="243"/>
        <end position="257"/>
    </location>
</feature>
<feature type="compositionally biased region" description="Polar residues" evidence="2">
    <location>
        <begin position="168"/>
        <end position="181"/>
    </location>
</feature>
<dbReference type="SMART" id="SM00357">
    <property type="entry name" value="CSP"/>
    <property type="match status" value="1"/>
</dbReference>
<dbReference type="Gene3D" id="2.40.50.140">
    <property type="entry name" value="Nucleic acid-binding proteins"/>
    <property type="match status" value="1"/>
</dbReference>
<dbReference type="RefSeq" id="XP_030856080.1">
    <property type="nucleotide sequence ID" value="XM_031000220.1"/>
</dbReference>
<dbReference type="Proteomes" id="UP000007110">
    <property type="component" value="Unassembled WGS sequence"/>
</dbReference>